<dbReference type="STRING" id="1051891.A0A0C3L859"/>
<feature type="binding site" evidence="3">
    <location>
        <position position="269"/>
    </location>
    <ligand>
        <name>Zn(2+)</name>
        <dbReference type="ChEBI" id="CHEBI:29105"/>
    </ligand>
</feature>
<dbReference type="EMBL" id="KN822976">
    <property type="protein sequence ID" value="KIO30028.1"/>
    <property type="molecule type" value="Genomic_DNA"/>
</dbReference>
<evidence type="ECO:0000259" key="6">
    <source>
        <dbReference type="Pfam" id="PF17048"/>
    </source>
</evidence>
<evidence type="ECO:0000256" key="2">
    <source>
        <dbReference type="ARBA" id="ARBA00022801"/>
    </source>
</evidence>
<dbReference type="PANTHER" id="PTHR12670">
    <property type="entry name" value="CERAMIDASE"/>
    <property type="match status" value="1"/>
</dbReference>
<keyword evidence="4" id="KW-0746">Sphingolipid metabolism</keyword>
<dbReference type="GO" id="GO:0005576">
    <property type="term" value="C:extracellular region"/>
    <property type="evidence" value="ECO:0007669"/>
    <property type="project" value="TreeGrafter"/>
</dbReference>
<keyword evidence="2 4" id="KW-0378">Hydrolase</keyword>
<evidence type="ECO:0000259" key="5">
    <source>
        <dbReference type="Pfam" id="PF04734"/>
    </source>
</evidence>
<dbReference type="InterPro" id="IPR006823">
    <property type="entry name" value="Ceramidase_alk"/>
</dbReference>
<dbReference type="Pfam" id="PF17048">
    <property type="entry name" value="Ceramidse_alk_C"/>
    <property type="match status" value="1"/>
</dbReference>
<evidence type="ECO:0000256" key="4">
    <source>
        <dbReference type="RuleBase" id="RU366019"/>
    </source>
</evidence>
<dbReference type="GO" id="GO:0046512">
    <property type="term" value="P:sphingosine biosynthetic process"/>
    <property type="evidence" value="ECO:0007669"/>
    <property type="project" value="TreeGrafter"/>
</dbReference>
<dbReference type="EC" id="3.5.1.23" evidence="4"/>
<dbReference type="PANTHER" id="PTHR12670:SF1">
    <property type="entry name" value="NEUTRAL CERAMIDASE"/>
    <property type="match status" value="1"/>
</dbReference>
<dbReference type="Pfam" id="PF04734">
    <property type="entry name" value="Ceramidase_alk"/>
    <property type="match status" value="1"/>
</dbReference>
<accession>A0A0C3L859</accession>
<sequence>MAPLAGQEVFTGSLSALWGNIRHAIPSQFLTKAMIGTLALLGTISPTRNNGQPQLSASTHLEGLYLLGVGIGDVTGPVVETNMFGYASMAQTDSGVHMRQWSRVFIVADSANPSQRVVYINADISAGDTAVRRGILTKLEELYPGIYTEANVALVGTHSHSGVGGYVNNLLPQLTSLGFVRQTYDAIVDGTIGAISQAHDSLAPGYLSLGKTIVQDASINRSPYSYLANPEDERARYSGDLENTMSLLKFTHGVDSGSDIGFLSWFAVHGTSIYENNTLISTDNKGMAAYLYEAYMEPDSLPGHAKFVAGFSQCGPNTLGAFCESPGQPWDGLPCDFERSTCGNRTQECHGRGPGYMISDFKSNEIIGTRQFEGAKLLMESPDLQRIAGPVRSVHTYVDMSNYTFALTNGTIVNTCPPALGFGFAGGTTDGPGAFDFVQGTNSSAHHNPMWDGVKGAVTPPPTEEEKACHWPKPILLNVGAAHKPYHWSPSIIDIQIFRVGQLVILILPSEFTTMSGRRLREAMRAKLIEDGIVGQDAYVVAVGPANTYAHYTTTREEYGIQRYEGASTLYGPNTLDAYIHLYTELANYLSEDATDQPPSGPIPEDLTPNAISLQKPVVKDSVPPFKKFGDVLEEPSPVYFKGETVQAVFRGANPRNNLRLEETFLAVEQALDDGEWKVVRTDSHPSTTFRWMRTQELLGFSTITITWTIEDSTPAGDYRIVYYGDAKHLGGNIESFNGTTPTFSIM</sequence>
<gene>
    <name evidence="7" type="ORF">M407DRAFT_14431</name>
</gene>
<dbReference type="AlphaFoldDB" id="A0A0C3L859"/>
<evidence type="ECO:0000313" key="8">
    <source>
        <dbReference type="Proteomes" id="UP000054248"/>
    </source>
</evidence>
<comment type="cofactor">
    <cofactor evidence="3">
        <name>Zn(2+)</name>
        <dbReference type="ChEBI" id="CHEBI:29105"/>
    </cofactor>
    <text evidence="3">Binds 1 zinc ion per subunit.</text>
</comment>
<dbReference type="Proteomes" id="UP000054248">
    <property type="component" value="Unassembled WGS sequence"/>
</dbReference>
<name>A0A0C3L859_9AGAM</name>
<dbReference type="GO" id="GO:0016020">
    <property type="term" value="C:membrane"/>
    <property type="evidence" value="ECO:0007669"/>
    <property type="project" value="GOC"/>
</dbReference>
<evidence type="ECO:0000256" key="1">
    <source>
        <dbReference type="ARBA" id="ARBA00009835"/>
    </source>
</evidence>
<feature type="domain" description="Neutral/alkaline non-lysosomal ceramidase C-terminal" evidence="6">
    <location>
        <begin position="583"/>
        <end position="746"/>
    </location>
</feature>
<dbReference type="HOGENOM" id="CLU_011300_0_1_1"/>
<dbReference type="GO" id="GO:0046872">
    <property type="term" value="F:metal ion binding"/>
    <property type="evidence" value="ECO:0007669"/>
    <property type="project" value="UniProtKB-KW"/>
</dbReference>
<reference evidence="8" key="2">
    <citation type="submission" date="2015-01" db="EMBL/GenBank/DDBJ databases">
        <title>Evolutionary Origins and Diversification of the Mycorrhizal Mutualists.</title>
        <authorList>
            <consortium name="DOE Joint Genome Institute"/>
            <consortium name="Mycorrhizal Genomics Consortium"/>
            <person name="Kohler A."/>
            <person name="Kuo A."/>
            <person name="Nagy L.G."/>
            <person name="Floudas D."/>
            <person name="Copeland A."/>
            <person name="Barry K.W."/>
            <person name="Cichocki N."/>
            <person name="Veneault-Fourrey C."/>
            <person name="LaButti K."/>
            <person name="Lindquist E.A."/>
            <person name="Lipzen A."/>
            <person name="Lundell T."/>
            <person name="Morin E."/>
            <person name="Murat C."/>
            <person name="Riley R."/>
            <person name="Ohm R."/>
            <person name="Sun H."/>
            <person name="Tunlid A."/>
            <person name="Henrissat B."/>
            <person name="Grigoriev I.V."/>
            <person name="Hibbett D.S."/>
            <person name="Martin F."/>
        </authorList>
    </citation>
    <scope>NUCLEOTIDE SEQUENCE [LARGE SCALE GENOMIC DNA]</scope>
    <source>
        <strain evidence="8">MUT 4182</strain>
    </source>
</reference>
<dbReference type="GO" id="GO:0017040">
    <property type="term" value="F:N-acylsphingosine amidohydrolase activity"/>
    <property type="evidence" value="ECO:0007669"/>
    <property type="project" value="UniProtKB-UniRule"/>
</dbReference>
<keyword evidence="8" id="KW-1185">Reference proteome</keyword>
<comment type="similarity">
    <text evidence="1 4">Belongs to the neutral ceramidase family.</text>
</comment>
<proteinExistence type="inferred from homology"/>
<evidence type="ECO:0000256" key="3">
    <source>
        <dbReference type="PIRSR" id="PIRSR606823-2"/>
    </source>
</evidence>
<feature type="binding site" evidence="3">
    <location>
        <position position="511"/>
    </location>
    <ligand>
        <name>Zn(2+)</name>
        <dbReference type="ChEBI" id="CHEBI:29105"/>
    </ligand>
</feature>
<dbReference type="InterPro" id="IPR031329">
    <property type="entry name" value="NEUT/ALK_ceramidase_N"/>
</dbReference>
<keyword evidence="3" id="KW-0479">Metal-binding</keyword>
<organism evidence="7 8">
    <name type="scientific">Tulasnella calospora MUT 4182</name>
    <dbReference type="NCBI Taxonomy" id="1051891"/>
    <lineage>
        <taxon>Eukaryota</taxon>
        <taxon>Fungi</taxon>
        <taxon>Dikarya</taxon>
        <taxon>Basidiomycota</taxon>
        <taxon>Agaricomycotina</taxon>
        <taxon>Agaricomycetes</taxon>
        <taxon>Cantharellales</taxon>
        <taxon>Tulasnellaceae</taxon>
        <taxon>Tulasnella</taxon>
    </lineage>
</organism>
<dbReference type="InterPro" id="IPR038445">
    <property type="entry name" value="NCDase_C_sf"/>
</dbReference>
<evidence type="ECO:0000313" key="7">
    <source>
        <dbReference type="EMBL" id="KIO30028.1"/>
    </source>
</evidence>
<dbReference type="InterPro" id="IPR031331">
    <property type="entry name" value="NEUT/ALK_ceramidase_C"/>
</dbReference>
<keyword evidence="3" id="KW-0862">Zinc</keyword>
<comment type="catalytic activity">
    <reaction evidence="4">
        <text>an N-acylsphing-4-enine + H2O = sphing-4-enine + a fatty acid</text>
        <dbReference type="Rhea" id="RHEA:20856"/>
        <dbReference type="ChEBI" id="CHEBI:15377"/>
        <dbReference type="ChEBI" id="CHEBI:28868"/>
        <dbReference type="ChEBI" id="CHEBI:52639"/>
        <dbReference type="ChEBI" id="CHEBI:57756"/>
        <dbReference type="EC" id="3.5.1.23"/>
    </reaction>
</comment>
<feature type="binding site" evidence="3">
    <location>
        <position position="158"/>
    </location>
    <ligand>
        <name>Zn(2+)</name>
        <dbReference type="ChEBI" id="CHEBI:29105"/>
    </ligand>
</feature>
<reference evidence="7 8" key="1">
    <citation type="submission" date="2014-04" db="EMBL/GenBank/DDBJ databases">
        <authorList>
            <consortium name="DOE Joint Genome Institute"/>
            <person name="Kuo A."/>
            <person name="Girlanda M."/>
            <person name="Perotto S."/>
            <person name="Kohler A."/>
            <person name="Nagy L.G."/>
            <person name="Floudas D."/>
            <person name="Copeland A."/>
            <person name="Barry K.W."/>
            <person name="Cichocki N."/>
            <person name="Veneault-Fourrey C."/>
            <person name="LaButti K."/>
            <person name="Lindquist E.A."/>
            <person name="Lipzen A."/>
            <person name="Lundell T."/>
            <person name="Morin E."/>
            <person name="Murat C."/>
            <person name="Sun H."/>
            <person name="Tunlid A."/>
            <person name="Henrissat B."/>
            <person name="Grigoriev I.V."/>
            <person name="Hibbett D.S."/>
            <person name="Martin F."/>
            <person name="Nordberg H.P."/>
            <person name="Cantor M.N."/>
            <person name="Hua S.X."/>
        </authorList>
    </citation>
    <scope>NUCLEOTIDE SEQUENCE [LARGE SCALE GENOMIC DNA]</scope>
    <source>
        <strain evidence="7 8">MUT 4182</strain>
    </source>
</reference>
<dbReference type="Gene3D" id="2.60.40.2300">
    <property type="entry name" value="Neutral/alkaline non-lysosomal ceramidase, C-terminal domain"/>
    <property type="match status" value="1"/>
</dbReference>
<feature type="binding site" evidence="3">
    <location>
        <position position="552"/>
    </location>
    <ligand>
        <name>Zn(2+)</name>
        <dbReference type="ChEBI" id="CHEBI:29105"/>
    </ligand>
</feature>
<protein>
    <recommendedName>
        <fullName evidence="4">Neutral ceramidase</fullName>
        <ecNumber evidence="4">3.5.1.23</ecNumber>
    </recommendedName>
</protein>
<keyword evidence="4" id="KW-0443">Lipid metabolism</keyword>
<dbReference type="GO" id="GO:0046514">
    <property type="term" value="P:ceramide catabolic process"/>
    <property type="evidence" value="ECO:0007669"/>
    <property type="project" value="InterPro"/>
</dbReference>
<dbReference type="GO" id="GO:0042759">
    <property type="term" value="P:long-chain fatty acid biosynthetic process"/>
    <property type="evidence" value="ECO:0007669"/>
    <property type="project" value="TreeGrafter"/>
</dbReference>
<dbReference type="OrthoDB" id="191371at2759"/>
<feature type="domain" description="Neutral/alkaline non-lysosomal ceramidase N-terminal" evidence="5">
    <location>
        <begin position="65"/>
        <end position="580"/>
    </location>
</feature>